<comment type="subcellular location">
    <subcellularLocation>
        <location evidence="1">Cell inner membrane</location>
        <topology evidence="1">Single-pass membrane protein</topology>
        <orientation evidence="1">Periplasmic side</orientation>
    </subcellularLocation>
</comment>
<dbReference type="EMBL" id="FITM01000018">
    <property type="protein sequence ID" value="SAY38294.1"/>
    <property type="molecule type" value="Genomic_DNA"/>
</dbReference>
<dbReference type="GO" id="GO:0098797">
    <property type="term" value="C:plasma membrane protein complex"/>
    <property type="evidence" value="ECO:0007669"/>
    <property type="project" value="TreeGrafter"/>
</dbReference>
<dbReference type="NCBIfam" id="TIGR01352">
    <property type="entry name" value="tonB_Cterm"/>
    <property type="match status" value="1"/>
</dbReference>
<organism evidence="12 13">
    <name type="scientific">Candidatus Synechococcus spongiarum</name>
    <dbReference type="NCBI Taxonomy" id="431041"/>
    <lineage>
        <taxon>Bacteria</taxon>
        <taxon>Bacillati</taxon>
        <taxon>Cyanobacteriota</taxon>
        <taxon>Cyanophyceae</taxon>
        <taxon>Synechococcales</taxon>
        <taxon>Synechococcaceae</taxon>
        <taxon>Synechococcus</taxon>
    </lineage>
</organism>
<name>A0A164Z2X8_9SYNE</name>
<evidence type="ECO:0000256" key="10">
    <source>
        <dbReference type="SAM" id="MobiDB-lite"/>
    </source>
</evidence>
<dbReference type="InterPro" id="IPR037682">
    <property type="entry name" value="TonB_C"/>
</dbReference>
<evidence type="ECO:0000256" key="6">
    <source>
        <dbReference type="ARBA" id="ARBA00022692"/>
    </source>
</evidence>
<dbReference type="InterPro" id="IPR006260">
    <property type="entry name" value="TonB/TolA_C"/>
</dbReference>
<evidence type="ECO:0000256" key="5">
    <source>
        <dbReference type="ARBA" id="ARBA00022519"/>
    </source>
</evidence>
<evidence type="ECO:0000313" key="12">
    <source>
        <dbReference type="EMBL" id="SAY38294.1"/>
    </source>
</evidence>
<evidence type="ECO:0000256" key="3">
    <source>
        <dbReference type="ARBA" id="ARBA00022448"/>
    </source>
</evidence>
<evidence type="ECO:0000259" key="11">
    <source>
        <dbReference type="PROSITE" id="PS52015"/>
    </source>
</evidence>
<keyword evidence="7" id="KW-0653">Protein transport</keyword>
<evidence type="ECO:0000313" key="13">
    <source>
        <dbReference type="Proteomes" id="UP000182631"/>
    </source>
</evidence>
<feature type="compositionally biased region" description="Low complexity" evidence="10">
    <location>
        <begin position="125"/>
        <end position="142"/>
    </location>
</feature>
<dbReference type="AlphaFoldDB" id="A0A164Z2X8"/>
<keyword evidence="5" id="KW-0997">Cell inner membrane</keyword>
<keyword evidence="8" id="KW-1133">Transmembrane helix</keyword>
<keyword evidence="13" id="KW-1185">Reference proteome</keyword>
<feature type="domain" description="TonB C-terminal" evidence="11">
    <location>
        <begin position="175"/>
        <end position="268"/>
    </location>
</feature>
<dbReference type="SUPFAM" id="SSF74653">
    <property type="entry name" value="TolA/TonB C-terminal domain"/>
    <property type="match status" value="1"/>
</dbReference>
<dbReference type="GO" id="GO:0015031">
    <property type="term" value="P:protein transport"/>
    <property type="evidence" value="ECO:0007669"/>
    <property type="project" value="UniProtKB-KW"/>
</dbReference>
<evidence type="ECO:0000256" key="4">
    <source>
        <dbReference type="ARBA" id="ARBA00022475"/>
    </source>
</evidence>
<keyword evidence="6" id="KW-0812">Transmembrane</keyword>
<feature type="region of interest" description="Disordered" evidence="10">
    <location>
        <begin position="52"/>
        <end position="151"/>
    </location>
</feature>
<evidence type="ECO:0000256" key="2">
    <source>
        <dbReference type="ARBA" id="ARBA00006555"/>
    </source>
</evidence>
<keyword evidence="4" id="KW-1003">Cell membrane</keyword>
<feature type="compositionally biased region" description="Pro residues" evidence="10">
    <location>
        <begin position="52"/>
        <end position="72"/>
    </location>
</feature>
<comment type="similarity">
    <text evidence="2">Belongs to the TonB family.</text>
</comment>
<keyword evidence="9" id="KW-0472">Membrane</keyword>
<evidence type="ECO:0000256" key="9">
    <source>
        <dbReference type="ARBA" id="ARBA00023136"/>
    </source>
</evidence>
<feature type="compositionally biased region" description="Low complexity" evidence="10">
    <location>
        <begin position="77"/>
        <end position="86"/>
    </location>
</feature>
<reference evidence="13" key="1">
    <citation type="submission" date="2016-02" db="EMBL/GenBank/DDBJ databases">
        <authorList>
            <person name="liu f."/>
        </authorList>
    </citation>
    <scope>NUCLEOTIDE SEQUENCE [LARGE SCALE GENOMIC DNA]</scope>
</reference>
<dbReference type="PANTHER" id="PTHR33446:SF2">
    <property type="entry name" value="PROTEIN TONB"/>
    <property type="match status" value="1"/>
</dbReference>
<dbReference type="Pfam" id="PF03544">
    <property type="entry name" value="TonB_C"/>
    <property type="match status" value="1"/>
</dbReference>
<dbReference type="GO" id="GO:0055085">
    <property type="term" value="P:transmembrane transport"/>
    <property type="evidence" value="ECO:0007669"/>
    <property type="project" value="InterPro"/>
</dbReference>
<dbReference type="InterPro" id="IPR051045">
    <property type="entry name" value="TonB-dependent_transducer"/>
</dbReference>
<dbReference type="GO" id="GO:0031992">
    <property type="term" value="F:energy transducer activity"/>
    <property type="evidence" value="ECO:0007669"/>
    <property type="project" value="TreeGrafter"/>
</dbReference>
<evidence type="ECO:0000256" key="7">
    <source>
        <dbReference type="ARBA" id="ARBA00022927"/>
    </source>
</evidence>
<dbReference type="OrthoDB" id="9812355at2"/>
<keyword evidence="3" id="KW-0813">Transport</keyword>
<dbReference type="RefSeq" id="WP_074456790.1">
    <property type="nucleotide sequence ID" value="NZ_FITM01000018.1"/>
</dbReference>
<dbReference type="PANTHER" id="PTHR33446">
    <property type="entry name" value="PROTEIN TONB-RELATED"/>
    <property type="match status" value="1"/>
</dbReference>
<dbReference type="PRINTS" id="PR01217">
    <property type="entry name" value="PRICHEXTENSN"/>
</dbReference>
<dbReference type="Gene3D" id="3.30.1150.10">
    <property type="match status" value="1"/>
</dbReference>
<sequence length="268" mass="28738">MILNPMQWTLAFAAALTTHALAVVLVPQDLSRRPSAPPPRPVLVSLATAPAPVLPTPAVTPPAPVRPTPPLARQPEPEVSQPTPEVVVPPQPAPVPTTVKQEPLTQPSVAAVNPMPVTTPPAPSRPSTAAVSNDNRPPAQEAPAPPAQEVPATVTTAAAPTPVLDNVDLAQLRSQYGKTAHRWLNKHKRYPRRAQYRGEEGTVLVTFVVNRHGEVLNHEVERSSGNPLLDKEALAMIKRAQPLPGFSDELAKVKDTITVRVKVPFKLH</sequence>
<gene>
    <name evidence="12" type="ORF">FLM9_153</name>
</gene>
<protein>
    <submittedName>
        <fullName evidence="12">Ferric siderophore transport system, periplasmic binding protein TonB</fullName>
    </submittedName>
</protein>
<proteinExistence type="inferred from homology"/>
<evidence type="ECO:0000256" key="8">
    <source>
        <dbReference type="ARBA" id="ARBA00022989"/>
    </source>
</evidence>
<dbReference type="PROSITE" id="PS52015">
    <property type="entry name" value="TONB_CTD"/>
    <property type="match status" value="1"/>
</dbReference>
<evidence type="ECO:0000256" key="1">
    <source>
        <dbReference type="ARBA" id="ARBA00004383"/>
    </source>
</evidence>
<accession>A0A164Z2X8</accession>
<dbReference type="Proteomes" id="UP000182631">
    <property type="component" value="Unassembled WGS sequence"/>
</dbReference>